<keyword evidence="6" id="KW-0175">Coiled coil</keyword>
<evidence type="ECO:0000256" key="6">
    <source>
        <dbReference type="ARBA" id="ARBA00023054"/>
    </source>
</evidence>
<protein>
    <recommendedName>
        <fullName evidence="9">Kinetochore protein SPC25</fullName>
    </recommendedName>
</protein>
<dbReference type="GO" id="GO:0051301">
    <property type="term" value="P:cell division"/>
    <property type="evidence" value="ECO:0007669"/>
    <property type="project" value="UniProtKB-UniRule"/>
</dbReference>
<keyword evidence="9" id="KW-0995">Kinetochore</keyword>
<name>A0A8K0DUF9_9ROSA</name>
<keyword evidence="3 9" id="KW-0158">Chromosome</keyword>
<proteinExistence type="inferred from homology"/>
<dbReference type="AlphaFoldDB" id="A0A8K0DUF9"/>
<evidence type="ECO:0000256" key="4">
    <source>
        <dbReference type="ARBA" id="ARBA00022618"/>
    </source>
</evidence>
<dbReference type="GO" id="GO:0031262">
    <property type="term" value="C:Ndc80 complex"/>
    <property type="evidence" value="ECO:0007669"/>
    <property type="project" value="InterPro"/>
</dbReference>
<dbReference type="GO" id="GO:0007059">
    <property type="term" value="P:chromosome segregation"/>
    <property type="evidence" value="ECO:0007669"/>
    <property type="project" value="InterPro"/>
</dbReference>
<dbReference type="Gene3D" id="3.30.457.50">
    <property type="entry name" value="Chromosome segregation protein Spc25"/>
    <property type="match status" value="1"/>
</dbReference>
<gene>
    <name evidence="12" type="ORF">FNV43_RR20233</name>
</gene>
<dbReference type="PANTHER" id="PTHR14281:SF0">
    <property type="entry name" value="KINETOCHORE PROTEIN SPC25"/>
    <property type="match status" value="1"/>
</dbReference>
<dbReference type="CDD" id="cd23784">
    <property type="entry name" value="RWD_Spc25"/>
    <property type="match status" value="1"/>
</dbReference>
<dbReference type="OrthoDB" id="6353017at2759"/>
<dbReference type="EMBL" id="VOIH02000009">
    <property type="protein sequence ID" value="KAF3437480.1"/>
    <property type="molecule type" value="Genomic_DNA"/>
</dbReference>
<dbReference type="PANTHER" id="PTHR14281">
    <property type="entry name" value="KINETOCHORE PROTEIN SPC25-RELATED"/>
    <property type="match status" value="1"/>
</dbReference>
<evidence type="ECO:0000313" key="12">
    <source>
        <dbReference type="EMBL" id="KAF3437480.1"/>
    </source>
</evidence>
<reference evidence="12" key="1">
    <citation type="submission" date="2020-03" db="EMBL/GenBank/DDBJ databases">
        <title>A high-quality chromosome-level genome assembly of a woody plant with both climbing and erect habits, Rhamnella rubrinervis.</title>
        <authorList>
            <person name="Lu Z."/>
            <person name="Yang Y."/>
            <person name="Zhu X."/>
            <person name="Sun Y."/>
        </authorList>
    </citation>
    <scope>NUCLEOTIDE SEQUENCE</scope>
    <source>
        <strain evidence="12">BYM</strain>
        <tissue evidence="12">Leaf</tissue>
    </source>
</reference>
<comment type="subcellular location">
    <subcellularLocation>
        <location evidence="1">Chromosome</location>
        <location evidence="1">Centromere</location>
    </subcellularLocation>
    <subcellularLocation>
        <location evidence="9">Nucleus</location>
    </subcellularLocation>
    <subcellularLocation>
        <location evidence="9">Chromosome</location>
        <location evidence="9">Centromere</location>
        <location evidence="9">Kinetochore</location>
    </subcellularLocation>
</comment>
<evidence type="ECO:0000259" key="11">
    <source>
        <dbReference type="Pfam" id="PF08234"/>
    </source>
</evidence>
<evidence type="ECO:0000256" key="9">
    <source>
        <dbReference type="RuleBase" id="RU367150"/>
    </source>
</evidence>
<evidence type="ECO:0000256" key="1">
    <source>
        <dbReference type="ARBA" id="ARBA00004584"/>
    </source>
</evidence>
<evidence type="ECO:0000256" key="7">
    <source>
        <dbReference type="ARBA" id="ARBA00023306"/>
    </source>
</evidence>
<keyword evidence="13" id="KW-1185">Reference proteome</keyword>
<dbReference type="FunFam" id="3.30.457.50:FF:000001">
    <property type="entry name" value="Probable kinetochore protein spc25"/>
    <property type="match status" value="1"/>
</dbReference>
<comment type="similarity">
    <text evidence="2 9">Belongs to the SPC25 family.</text>
</comment>
<keyword evidence="8 9" id="KW-0137">Centromere</keyword>
<evidence type="ECO:0000256" key="3">
    <source>
        <dbReference type="ARBA" id="ARBA00022454"/>
    </source>
</evidence>
<organism evidence="12 13">
    <name type="scientific">Rhamnella rubrinervis</name>
    <dbReference type="NCBI Taxonomy" id="2594499"/>
    <lineage>
        <taxon>Eukaryota</taxon>
        <taxon>Viridiplantae</taxon>
        <taxon>Streptophyta</taxon>
        <taxon>Embryophyta</taxon>
        <taxon>Tracheophyta</taxon>
        <taxon>Spermatophyta</taxon>
        <taxon>Magnoliopsida</taxon>
        <taxon>eudicotyledons</taxon>
        <taxon>Gunneridae</taxon>
        <taxon>Pentapetalae</taxon>
        <taxon>rosids</taxon>
        <taxon>fabids</taxon>
        <taxon>Rosales</taxon>
        <taxon>Rhamnaceae</taxon>
        <taxon>rhamnoid group</taxon>
        <taxon>Rhamneae</taxon>
        <taxon>Rhamnella</taxon>
    </lineage>
</organism>
<accession>A0A8K0DUF9</accession>
<evidence type="ECO:0000256" key="10">
    <source>
        <dbReference type="SAM" id="MobiDB-lite"/>
    </source>
</evidence>
<comment type="caution">
    <text evidence="12">The sequence shown here is derived from an EMBL/GenBank/DDBJ whole genome shotgun (WGS) entry which is preliminary data.</text>
</comment>
<feature type="region of interest" description="Disordered" evidence="10">
    <location>
        <begin position="280"/>
        <end position="302"/>
    </location>
</feature>
<sequence length="335" mass="37939">MDCKADEPVRTRMESLRLGCDREITLQQQKIDAFIALSRESLLTTRARAQETVQCQGKVLEAKAKLREAEDDLVKALSVKTRKEAKRMALMDSVAARKAKIEELKRTVEDRRAKRDEYSAFVSRLSSESEDAGSQNCKDEINEAILWYNRVLGFHIEGGHGVKFTFKNICFKNPNEEFSFIIRHADDTYTLLDCNPHLNDIKELVNELNRTNGLFKFVRSMRQKFQETAAQGIWPQLTNLSQDSSTISLSAPVMSISTDISESLTKRSDHQVQHGEVHRNFKKHNPGKGGKSATLSPGSAMSLRRSPRFKPILTSINLLVILPLSYHYAPPSCLE</sequence>
<evidence type="ECO:0000256" key="2">
    <source>
        <dbReference type="ARBA" id="ARBA00006379"/>
    </source>
</evidence>
<comment type="function">
    <text evidence="9">Acts as a component of the essential kinetochore-associated NDC80 complex, which is required for chromosome segregation and spindle checkpoint activity.</text>
</comment>
<evidence type="ECO:0000256" key="5">
    <source>
        <dbReference type="ARBA" id="ARBA00022776"/>
    </source>
</evidence>
<keyword evidence="5 9" id="KW-0498">Mitosis</keyword>
<comment type="subunit">
    <text evidence="9">Component of the NDC80 complex.</text>
</comment>
<dbReference type="Pfam" id="PF08234">
    <property type="entry name" value="Spindle_Spc25"/>
    <property type="match status" value="1"/>
</dbReference>
<dbReference type="InterPro" id="IPR013255">
    <property type="entry name" value="Spc25_C"/>
</dbReference>
<feature type="domain" description="Chromosome segregation protein Spc25 C-terminal" evidence="11">
    <location>
        <begin position="158"/>
        <end position="226"/>
    </location>
</feature>
<keyword evidence="7 9" id="KW-0131">Cell cycle</keyword>
<evidence type="ECO:0000313" key="13">
    <source>
        <dbReference type="Proteomes" id="UP000796880"/>
    </source>
</evidence>
<dbReference type="GO" id="GO:0005634">
    <property type="term" value="C:nucleus"/>
    <property type="evidence" value="ECO:0007669"/>
    <property type="project" value="UniProtKB-SubCell"/>
</dbReference>
<keyword evidence="4 9" id="KW-0132">Cell division</keyword>
<dbReference type="InterPro" id="IPR045143">
    <property type="entry name" value="Spc25"/>
</dbReference>
<evidence type="ECO:0000256" key="8">
    <source>
        <dbReference type="ARBA" id="ARBA00023328"/>
    </source>
</evidence>
<dbReference type="Proteomes" id="UP000796880">
    <property type="component" value="Unassembled WGS sequence"/>
</dbReference>
<keyword evidence="9" id="KW-0539">Nucleus</keyword>